<evidence type="ECO:0000256" key="1">
    <source>
        <dbReference type="ARBA" id="ARBA00022649"/>
    </source>
</evidence>
<dbReference type="InterPro" id="IPR010985">
    <property type="entry name" value="Ribbon_hlx_hlx"/>
</dbReference>
<dbReference type="SUPFAM" id="SSF47598">
    <property type="entry name" value="Ribbon-helix-helix"/>
    <property type="match status" value="1"/>
</dbReference>
<keyword evidence="4" id="KW-1185">Reference proteome</keyword>
<dbReference type="Gene3D" id="1.10.1220.10">
    <property type="entry name" value="Met repressor-like"/>
    <property type="match status" value="1"/>
</dbReference>
<dbReference type="InterPro" id="IPR014795">
    <property type="entry name" value="TacA_1-like"/>
</dbReference>
<dbReference type="RefSeq" id="WP_249320351.1">
    <property type="nucleotide sequence ID" value="NZ_JACRSN010000023.1"/>
</dbReference>
<proteinExistence type="inferred from homology"/>
<dbReference type="AlphaFoldDB" id="A0A926DAQ3"/>
<sequence>MVRTGRLEIRITPELKAQVQAAAEAESRTTSNYIENLIKAAMKEKYKN</sequence>
<dbReference type="Pfam" id="PF08681">
    <property type="entry name" value="TacA1"/>
    <property type="match status" value="1"/>
</dbReference>
<keyword evidence="1" id="KW-1277">Toxin-antitoxin system</keyword>
<name>A0A926DAQ3_9FIRM</name>
<dbReference type="Proteomes" id="UP000651482">
    <property type="component" value="Unassembled WGS sequence"/>
</dbReference>
<reference evidence="3" key="1">
    <citation type="submission" date="2020-08" db="EMBL/GenBank/DDBJ databases">
        <title>Genome public.</title>
        <authorList>
            <person name="Liu C."/>
            <person name="Sun Q."/>
        </authorList>
    </citation>
    <scope>NUCLEOTIDE SEQUENCE</scope>
    <source>
        <strain evidence="3">NSJ-40</strain>
    </source>
</reference>
<dbReference type="GO" id="GO:0006355">
    <property type="term" value="P:regulation of DNA-templated transcription"/>
    <property type="evidence" value="ECO:0007669"/>
    <property type="project" value="InterPro"/>
</dbReference>
<protein>
    <submittedName>
        <fullName evidence="3">DUF1778 domain-containing protein</fullName>
    </submittedName>
</protein>
<evidence type="ECO:0000313" key="4">
    <source>
        <dbReference type="Proteomes" id="UP000651482"/>
    </source>
</evidence>
<dbReference type="InterPro" id="IPR013321">
    <property type="entry name" value="Arc_rbn_hlx_hlx"/>
</dbReference>
<organism evidence="3 4">
    <name type="scientific">Yeguia hominis</name>
    <dbReference type="NCBI Taxonomy" id="2763662"/>
    <lineage>
        <taxon>Bacteria</taxon>
        <taxon>Bacillati</taxon>
        <taxon>Bacillota</taxon>
        <taxon>Clostridia</taxon>
        <taxon>Eubacteriales</taxon>
        <taxon>Yeguiaceae</taxon>
        <taxon>Yeguia</taxon>
    </lineage>
</organism>
<evidence type="ECO:0000313" key="3">
    <source>
        <dbReference type="EMBL" id="MBC8534766.1"/>
    </source>
</evidence>
<accession>A0A926DAQ3</accession>
<gene>
    <name evidence="3" type="ORF">IAG03_12375</name>
</gene>
<dbReference type="EMBL" id="JACRSN010000023">
    <property type="protein sequence ID" value="MBC8534766.1"/>
    <property type="molecule type" value="Genomic_DNA"/>
</dbReference>
<evidence type="ECO:0000256" key="2">
    <source>
        <dbReference type="ARBA" id="ARBA00049988"/>
    </source>
</evidence>
<comment type="similarity">
    <text evidence="2">Belongs to the TacA antitoxin family.</text>
</comment>
<comment type="caution">
    <text evidence="3">The sequence shown here is derived from an EMBL/GenBank/DDBJ whole genome shotgun (WGS) entry which is preliminary data.</text>
</comment>